<protein>
    <submittedName>
        <fullName evidence="5">CAP-Gly domain-containing protein</fullName>
    </submittedName>
</protein>
<dbReference type="WBParaSite" id="SVE_0864700.1">
    <property type="protein sequence ID" value="SVE_0864700.1"/>
    <property type="gene ID" value="SVE_0864700"/>
</dbReference>
<keyword evidence="4" id="KW-1185">Reference proteome</keyword>
<reference evidence="4" key="1">
    <citation type="submission" date="2014-07" db="EMBL/GenBank/DDBJ databases">
        <authorList>
            <person name="Martin A.A"/>
            <person name="De Silva N."/>
        </authorList>
    </citation>
    <scope>NUCLEOTIDE SEQUENCE</scope>
</reference>
<reference evidence="5" key="2">
    <citation type="submission" date="2015-08" db="UniProtKB">
        <authorList>
            <consortium name="WormBaseParasite"/>
        </authorList>
    </citation>
    <scope>IDENTIFICATION</scope>
</reference>
<dbReference type="InterPro" id="IPR036859">
    <property type="entry name" value="CAP-Gly_dom_sf"/>
</dbReference>
<evidence type="ECO:0000256" key="1">
    <source>
        <dbReference type="SAM" id="Coils"/>
    </source>
</evidence>
<dbReference type="Proteomes" id="UP000035680">
    <property type="component" value="Unassembled WGS sequence"/>
</dbReference>
<accession>A0A0K0FIC8</accession>
<feature type="region of interest" description="Disordered" evidence="2">
    <location>
        <begin position="418"/>
        <end position="449"/>
    </location>
</feature>
<dbReference type="STRING" id="75913.A0A0K0FIC8"/>
<feature type="region of interest" description="Disordered" evidence="2">
    <location>
        <begin position="576"/>
        <end position="687"/>
    </location>
</feature>
<dbReference type="SUPFAM" id="SSF74924">
    <property type="entry name" value="Cap-Gly domain"/>
    <property type="match status" value="1"/>
</dbReference>
<dbReference type="Gene3D" id="2.30.30.190">
    <property type="entry name" value="CAP Gly-rich-like domain"/>
    <property type="match status" value="1"/>
</dbReference>
<keyword evidence="1" id="KW-0175">Coiled coil</keyword>
<evidence type="ECO:0000259" key="3">
    <source>
        <dbReference type="PROSITE" id="PS50245"/>
    </source>
</evidence>
<sequence length="1026" mass="115464">MNKSMSRSISDSSQIVTSESLQKEVLLPNGLKGILKYLGPVRGKEGLYAGIEVYDGKGKHDGVYEGIRYFDTKPGYGLFAPAHRVRFSDSSLLSSPKKLYNIEKKNDDNGGCNPVTKIKRPNTLIRSAMPSLGRGYQEKYRKNDGSDFLMDTTKDYSLPLGDVDGDSSNEMDISMISSTTSSQMTHSKLYQQEMLTSDYNMCNSYSTYTIDKKPISNWGLLECSGEGGSTTDINMLTQRMSLMNNTAFDNTRSTTNTSRNMLAKDGLFSTRINNDYNDNAFLTTNEEENEEMSVSCVLEAPTIDPSLLPTINGNNIISANYMSVNYCNTNLPHTSNIHTPIDEDLETPIVEDTRFNVDNESYDYDDFDLDRVKEEMEKEEGNDMIFELSSRETSFEVPTDKGNGRYDETVDEECNDNGISNGNQTTTTPRTCSPNVSFDGFKRNSNKSNSVLGKKVNVTQTPPRESKSAIARRLKAEKAAAALAAAKAKAAQREQLKNGELRERKQRISVMELVKNSAPKTKMQKGPVKKSRIQEIEERIKASIEAEKKKPKKEIKSKLAAVISLENIGSKETITSHSSIEDMNKNSKISSINQRVPLKQANEPSKNNVPKPIDFSKVQSKVAASINTRTVPPKPPTTRKPQSTTLRPTSSFAPPTHSRNKPKVNSTKKELSTKTIQKKDEGNVGDKLKGLRHNADVALALVIVSNNLLTQIDKLKDLLNKEIREKKRLERNLEEKVSEVNNELIKVTTRFNNSLEEEKTKNYNELERTRVEFNEQLNSAHIQYQAKISDLDGRLAESEKQVKQLLLDKKELQGTLSKSNDEKIKTLCDEVSSLNTALEIKGQENNKLRRENERLQLDNDTIPSKDIEIRKLKVKLADIQSELELRKNTEKALTKQFEELQKEAHINRSSNEEVYKENELLKFKIEELQNSIYETESADTMEDSQSSLLRSSTHSKFSSPRPILTSTPRKSFNDSDPMQMSTLSIYQETGRKRTSMLKNSNADIIYAPEGAFVTGEDTLDVDDEAF</sequence>
<feature type="compositionally biased region" description="Polar residues" evidence="2">
    <location>
        <begin position="418"/>
        <end position="436"/>
    </location>
</feature>
<dbReference type="PROSITE" id="PS50245">
    <property type="entry name" value="CAP_GLY_2"/>
    <property type="match status" value="1"/>
</dbReference>
<feature type="compositionally biased region" description="Basic and acidic residues" evidence="2">
    <location>
        <begin position="667"/>
        <end position="687"/>
    </location>
</feature>
<dbReference type="AlphaFoldDB" id="A0A0K0FIC8"/>
<evidence type="ECO:0000313" key="5">
    <source>
        <dbReference type="WBParaSite" id="SVE_0864700.1"/>
    </source>
</evidence>
<dbReference type="Pfam" id="PF01302">
    <property type="entry name" value="CAP_GLY"/>
    <property type="match status" value="1"/>
</dbReference>
<dbReference type="InterPro" id="IPR000938">
    <property type="entry name" value="CAP-Gly_domain"/>
</dbReference>
<evidence type="ECO:0000313" key="4">
    <source>
        <dbReference type="Proteomes" id="UP000035680"/>
    </source>
</evidence>
<dbReference type="PROSITE" id="PS00845">
    <property type="entry name" value="CAP_GLY_1"/>
    <property type="match status" value="1"/>
</dbReference>
<organism evidence="4 5">
    <name type="scientific">Strongyloides venezuelensis</name>
    <name type="common">Threadworm</name>
    <dbReference type="NCBI Taxonomy" id="75913"/>
    <lineage>
        <taxon>Eukaryota</taxon>
        <taxon>Metazoa</taxon>
        <taxon>Ecdysozoa</taxon>
        <taxon>Nematoda</taxon>
        <taxon>Chromadorea</taxon>
        <taxon>Rhabditida</taxon>
        <taxon>Tylenchina</taxon>
        <taxon>Panagrolaimomorpha</taxon>
        <taxon>Strongyloidoidea</taxon>
        <taxon>Strongyloididae</taxon>
        <taxon>Strongyloides</taxon>
    </lineage>
</organism>
<evidence type="ECO:0000256" key="2">
    <source>
        <dbReference type="SAM" id="MobiDB-lite"/>
    </source>
</evidence>
<proteinExistence type="predicted"/>
<name>A0A0K0FIC8_STRVS</name>
<feature type="region of interest" description="Disordered" evidence="2">
    <location>
        <begin position="951"/>
        <end position="977"/>
    </location>
</feature>
<feature type="domain" description="CAP-Gly" evidence="3">
    <location>
        <begin position="39"/>
        <end position="81"/>
    </location>
</feature>
<feature type="coiled-coil region" evidence="1">
    <location>
        <begin position="705"/>
        <end position="931"/>
    </location>
</feature>
<dbReference type="SMART" id="SM01052">
    <property type="entry name" value="CAP_GLY"/>
    <property type="match status" value="1"/>
</dbReference>
<feature type="compositionally biased region" description="Polar residues" evidence="2">
    <location>
        <begin position="964"/>
        <end position="977"/>
    </location>
</feature>